<dbReference type="CDD" id="cd00840">
    <property type="entry name" value="MPP_Mre11_N"/>
    <property type="match status" value="1"/>
</dbReference>
<keyword evidence="3" id="KW-0540">Nuclease</keyword>
<feature type="domain" description="Calcineurin-like phosphoesterase" evidence="2">
    <location>
        <begin position="6"/>
        <end position="204"/>
    </location>
</feature>
<keyword evidence="3" id="KW-0269">Exonuclease</keyword>
<reference evidence="3" key="1">
    <citation type="journal article" date="2021" name="PeerJ">
        <title>Extensive microbial diversity within the chicken gut microbiome revealed by metagenomics and culture.</title>
        <authorList>
            <person name="Gilroy R."/>
            <person name="Ravi A."/>
            <person name="Getino M."/>
            <person name="Pursley I."/>
            <person name="Horton D.L."/>
            <person name="Alikhan N.F."/>
            <person name="Baker D."/>
            <person name="Gharbi K."/>
            <person name="Hall N."/>
            <person name="Watson M."/>
            <person name="Adriaenssens E.M."/>
            <person name="Foster-Nyarko E."/>
            <person name="Jarju S."/>
            <person name="Secka A."/>
            <person name="Antonio M."/>
            <person name="Oren A."/>
            <person name="Chaudhuri R.R."/>
            <person name="La Ragione R."/>
            <person name="Hildebrand F."/>
            <person name="Pallen M.J."/>
        </authorList>
    </citation>
    <scope>NUCLEOTIDE SEQUENCE</scope>
    <source>
        <strain evidence="3">CHK169-2315</strain>
    </source>
</reference>
<dbReference type="Pfam" id="PF00149">
    <property type="entry name" value="Metallophos"/>
    <property type="match status" value="1"/>
</dbReference>
<name>A0A9D1PQ67_9BACI</name>
<keyword evidence="1" id="KW-0378">Hydrolase</keyword>
<dbReference type="InterPro" id="IPR029052">
    <property type="entry name" value="Metallo-depent_PP-like"/>
</dbReference>
<gene>
    <name evidence="3" type="ORF">H9895_12280</name>
</gene>
<protein>
    <submittedName>
        <fullName evidence="3">DNA repair exonuclease</fullName>
    </submittedName>
</protein>
<proteinExistence type="predicted"/>
<dbReference type="InterPro" id="IPR004843">
    <property type="entry name" value="Calcineurin-like_PHP"/>
</dbReference>
<dbReference type="InterPro" id="IPR050535">
    <property type="entry name" value="DNA_Repair-Maintenance_Comp"/>
</dbReference>
<dbReference type="GO" id="GO:0004527">
    <property type="term" value="F:exonuclease activity"/>
    <property type="evidence" value="ECO:0007669"/>
    <property type="project" value="UniProtKB-KW"/>
</dbReference>
<comment type="caution">
    <text evidence="3">The sequence shown here is derived from an EMBL/GenBank/DDBJ whole genome shotgun (WGS) entry which is preliminary data.</text>
</comment>
<dbReference type="InterPro" id="IPR041796">
    <property type="entry name" value="Mre11_N"/>
</dbReference>
<organism evidence="3 4">
    <name type="scientific">Candidatus Pseudogracilibacillus intestinigallinarum</name>
    <dbReference type="NCBI Taxonomy" id="2838742"/>
    <lineage>
        <taxon>Bacteria</taxon>
        <taxon>Bacillati</taxon>
        <taxon>Bacillota</taxon>
        <taxon>Bacilli</taxon>
        <taxon>Bacillales</taxon>
        <taxon>Bacillaceae</taxon>
        <taxon>Pseudogracilibacillus</taxon>
    </lineage>
</organism>
<dbReference type="EMBL" id="DXHX01000172">
    <property type="protein sequence ID" value="HIV75845.1"/>
    <property type="molecule type" value="Genomic_DNA"/>
</dbReference>
<evidence type="ECO:0000259" key="2">
    <source>
        <dbReference type="Pfam" id="PF00149"/>
    </source>
</evidence>
<sequence length="398" mass="46467">MKRQITFIHAADLHIDAPFKGMATLPASLFEATQKSTYRAFDRLIETAIEKRVDFVLIVGDLFDQDNRSLHAQIYVRDGFAQLEQYGIEVFVSYGNHDYVKGNKYPITFTSNVHVFPGEDVTSFTYLKENEPLAEIYGFSYENRAVTENKVPQYERKDASIPFHIATLHGSLSGNDEHDPYAPFLLEEMKEKPFDYWALGHIHTRAHISENPPIVYPGNIQGRHRKETGEKGCYYCVMDKDDISLTFIPLQSILFVEHIVDISDVQSVGQFEVVLENLYQSAVQPQFNHVIFRSTNDYLLQLDREGIIEDFIMLWNEQYQLLPNWQHIYDYKIDFHEAKSQDQFFIAELRESINSISIQDAVLPLWKEQNVRRHVEKMDEETVIEEAEKLLHYYFSQT</sequence>
<reference evidence="3" key="2">
    <citation type="submission" date="2021-04" db="EMBL/GenBank/DDBJ databases">
        <authorList>
            <person name="Gilroy R."/>
        </authorList>
    </citation>
    <scope>NUCLEOTIDE SEQUENCE</scope>
    <source>
        <strain evidence="3">CHK169-2315</strain>
    </source>
</reference>
<accession>A0A9D1PQ67</accession>
<dbReference type="AlphaFoldDB" id="A0A9D1PQ67"/>
<dbReference type="PIRSF" id="PIRSF033091">
    <property type="entry name" value="Pesterase_YhaO"/>
    <property type="match status" value="1"/>
</dbReference>
<dbReference type="PANTHER" id="PTHR30337">
    <property type="entry name" value="COMPONENT OF ATP-DEPENDENT DSDNA EXONUCLEASE"/>
    <property type="match status" value="1"/>
</dbReference>
<evidence type="ECO:0000256" key="1">
    <source>
        <dbReference type="ARBA" id="ARBA00022801"/>
    </source>
</evidence>
<evidence type="ECO:0000313" key="4">
    <source>
        <dbReference type="Proteomes" id="UP000823937"/>
    </source>
</evidence>
<evidence type="ECO:0000313" key="3">
    <source>
        <dbReference type="EMBL" id="HIV75845.1"/>
    </source>
</evidence>
<dbReference type="Gene3D" id="3.60.21.10">
    <property type="match status" value="1"/>
</dbReference>
<dbReference type="SUPFAM" id="SSF56300">
    <property type="entry name" value="Metallo-dependent phosphatases"/>
    <property type="match status" value="1"/>
</dbReference>
<dbReference type="PANTHER" id="PTHR30337:SF7">
    <property type="entry name" value="PHOSPHOESTERASE"/>
    <property type="match status" value="1"/>
</dbReference>
<dbReference type="InterPro" id="IPR014576">
    <property type="entry name" value="Pesterase_YhaO"/>
</dbReference>
<dbReference type="Proteomes" id="UP000823937">
    <property type="component" value="Unassembled WGS sequence"/>
</dbReference>